<dbReference type="Proteomes" id="UP000794436">
    <property type="component" value="Unassembled WGS sequence"/>
</dbReference>
<dbReference type="FunFam" id="1.20.1220.12:FF:000001">
    <property type="entry name" value="Malate synthase"/>
    <property type="match status" value="1"/>
</dbReference>
<accession>A0A8K1FL45</accession>
<comment type="catalytic activity">
    <reaction evidence="5">
        <text>glyoxylate + acetyl-CoA + H2O = (S)-malate + CoA + H(+)</text>
        <dbReference type="Rhea" id="RHEA:18181"/>
        <dbReference type="ChEBI" id="CHEBI:15377"/>
        <dbReference type="ChEBI" id="CHEBI:15378"/>
        <dbReference type="ChEBI" id="CHEBI:15589"/>
        <dbReference type="ChEBI" id="CHEBI:36655"/>
        <dbReference type="ChEBI" id="CHEBI:57287"/>
        <dbReference type="ChEBI" id="CHEBI:57288"/>
        <dbReference type="EC" id="2.3.3.9"/>
    </reaction>
</comment>
<evidence type="ECO:0000256" key="3">
    <source>
        <dbReference type="ARBA" id="ARBA00022532"/>
    </source>
</evidence>
<feature type="domain" description="Malate synthase C-terminal" evidence="8">
    <location>
        <begin position="432"/>
        <end position="539"/>
    </location>
</feature>
<evidence type="ECO:0000256" key="6">
    <source>
        <dbReference type="PIRSR" id="PIRSR001363-1"/>
    </source>
</evidence>
<dbReference type="AlphaFoldDB" id="A0A8K1FL45"/>
<evidence type="ECO:0000313" key="10">
    <source>
        <dbReference type="Proteomes" id="UP000794436"/>
    </source>
</evidence>
<dbReference type="GO" id="GO:0006097">
    <property type="term" value="P:glyoxylate cycle"/>
    <property type="evidence" value="ECO:0007669"/>
    <property type="project" value="UniProtKB-KW"/>
</dbReference>
<organism evidence="9 10">
    <name type="scientific">Pythium oligandrum</name>
    <name type="common">Mycoparasitic fungus</name>
    <dbReference type="NCBI Taxonomy" id="41045"/>
    <lineage>
        <taxon>Eukaryota</taxon>
        <taxon>Sar</taxon>
        <taxon>Stramenopiles</taxon>
        <taxon>Oomycota</taxon>
        <taxon>Peronosporomycetes</taxon>
        <taxon>Pythiales</taxon>
        <taxon>Pythiaceae</taxon>
        <taxon>Pythium</taxon>
    </lineage>
</organism>
<dbReference type="OrthoDB" id="4078635at2759"/>
<keyword evidence="3" id="KW-0816">Tricarboxylic acid cycle</keyword>
<keyword evidence="4" id="KW-0808">Transferase</keyword>
<dbReference type="EMBL" id="SPLM01000072">
    <property type="protein sequence ID" value="TMW63467.1"/>
    <property type="molecule type" value="Genomic_DNA"/>
</dbReference>
<evidence type="ECO:0000256" key="1">
    <source>
        <dbReference type="ARBA" id="ARBA00012636"/>
    </source>
</evidence>
<dbReference type="InterPro" id="IPR006252">
    <property type="entry name" value="Malate_synthA"/>
</dbReference>
<dbReference type="EC" id="2.3.3.9" evidence="1"/>
<dbReference type="InterPro" id="IPR044856">
    <property type="entry name" value="Malate_synth_C_sf"/>
</dbReference>
<dbReference type="Pfam" id="PF20659">
    <property type="entry name" value="MS_C"/>
    <property type="match status" value="1"/>
</dbReference>
<dbReference type="InterPro" id="IPR011076">
    <property type="entry name" value="Malate_synth_sf"/>
</dbReference>
<dbReference type="PANTHER" id="PTHR42902">
    <property type="entry name" value="MALATE SYNTHASE"/>
    <property type="match status" value="1"/>
</dbReference>
<dbReference type="Gene3D" id="3.20.20.360">
    <property type="entry name" value="Malate synthase, domain 3"/>
    <property type="match status" value="1"/>
</dbReference>
<gene>
    <name evidence="9" type="ORF">Poli38472_002408</name>
</gene>
<reference evidence="9" key="1">
    <citation type="submission" date="2019-03" db="EMBL/GenBank/DDBJ databases">
        <title>Long read genome sequence of the mycoparasitic Pythium oligandrum ATCC 38472 isolated from sugarbeet rhizosphere.</title>
        <authorList>
            <person name="Gaulin E."/>
        </authorList>
    </citation>
    <scope>NUCLEOTIDE SEQUENCE</scope>
    <source>
        <strain evidence="9">ATCC 38472_TT</strain>
    </source>
</reference>
<evidence type="ECO:0000259" key="8">
    <source>
        <dbReference type="Pfam" id="PF20659"/>
    </source>
</evidence>
<dbReference type="InterPro" id="IPR001465">
    <property type="entry name" value="Malate_synthase_TIM"/>
</dbReference>
<evidence type="ECO:0000256" key="4">
    <source>
        <dbReference type="ARBA" id="ARBA00022679"/>
    </source>
</evidence>
<proteinExistence type="predicted"/>
<dbReference type="Pfam" id="PF01274">
    <property type="entry name" value="MS_TIM-barrel"/>
    <property type="match status" value="1"/>
</dbReference>
<evidence type="ECO:0000313" key="9">
    <source>
        <dbReference type="EMBL" id="TMW63467.1"/>
    </source>
</evidence>
<dbReference type="GO" id="GO:0006099">
    <property type="term" value="P:tricarboxylic acid cycle"/>
    <property type="evidence" value="ECO:0007669"/>
    <property type="project" value="UniProtKB-KW"/>
</dbReference>
<dbReference type="InterPro" id="IPR048355">
    <property type="entry name" value="MS_C"/>
</dbReference>
<keyword evidence="10" id="KW-1185">Reference proteome</keyword>
<evidence type="ECO:0000256" key="5">
    <source>
        <dbReference type="ARBA" id="ARBA00047918"/>
    </source>
</evidence>
<keyword evidence="2" id="KW-0329">Glyoxylate bypass</keyword>
<evidence type="ECO:0000256" key="2">
    <source>
        <dbReference type="ARBA" id="ARBA00022435"/>
    </source>
</evidence>
<evidence type="ECO:0000259" key="7">
    <source>
        <dbReference type="Pfam" id="PF01274"/>
    </source>
</evidence>
<comment type="caution">
    <text evidence="9">The sequence shown here is derived from an EMBL/GenBank/DDBJ whole genome shotgun (WGS) entry which is preliminary data.</text>
</comment>
<protein>
    <recommendedName>
        <fullName evidence="1">malate synthase</fullName>
        <ecNumber evidence="1">2.3.3.9</ecNumber>
    </recommendedName>
</protein>
<dbReference type="GO" id="GO:0005737">
    <property type="term" value="C:cytoplasm"/>
    <property type="evidence" value="ECO:0007669"/>
    <property type="project" value="TreeGrafter"/>
</dbReference>
<sequence>MERIERVQAHLRASAAPQSVHEGVFLAPCDQGLSKDAYNAVLTRDAVAFVADLAAQFRDHVDQMYHQRTTRRVQVEGDPTAFPGFNAATRGIRTDTSWTIDPLPPALHDRRVDIGDVSPAKRALLLQALNSGAQGVQVDFDDGHCPTWKNTVLGHHNIMDAVRGTLRHGSDVLSSHPALLMVRPRAWNMDETNMLVNGQIVPGALFDFALHLFHNGQRLLESGRGPFLYLPKLEGYEEAALWREVFEFAEAKLQLPAGCIKAVVLIESIHAAFAMDEILYELRHHSAGLNCGMWDYTASIVVNYRLHPGCILPDRQQYVSMKSPFLQHYMELLIETCKRRRAPATTGMVPFVLDQLPPQLSRDAAVSKSIQAKQFEASAGSDGALVFDLALVKPIQEVFAATKKLVATRQADEKFYEKTLMTLPNGDVSLTSVRQNLQVALSYVLAWLQGNGTVVVNGCVEDSATAEISRAQLWQWIRHQVPLTSGERVTASLVHDLLMKVARDKLAEPSAPPMRLAVAAINLVFRVITARSPPAFLTTFLLEQEPLTRSLESV</sequence>
<dbReference type="InterPro" id="IPR046363">
    <property type="entry name" value="MS_N_TIM-barrel_dom"/>
</dbReference>
<name>A0A8K1FL45_PYTOL</name>
<dbReference type="Gene3D" id="1.20.1220.12">
    <property type="entry name" value="Malate synthase, domain III"/>
    <property type="match status" value="1"/>
</dbReference>
<feature type="domain" description="Malate synthase TIM barrel" evidence="7">
    <location>
        <begin position="180"/>
        <end position="403"/>
    </location>
</feature>
<dbReference type="GO" id="GO:0004474">
    <property type="term" value="F:malate synthase activity"/>
    <property type="evidence" value="ECO:0007669"/>
    <property type="project" value="UniProtKB-EC"/>
</dbReference>
<dbReference type="FunFam" id="3.20.20.360:FF:000001">
    <property type="entry name" value="Malate synthase"/>
    <property type="match status" value="1"/>
</dbReference>
<feature type="active site" description="Proton donor" evidence="6">
    <location>
        <position position="462"/>
    </location>
</feature>
<feature type="active site" description="Proton acceptor" evidence="6">
    <location>
        <position position="183"/>
    </location>
</feature>
<dbReference type="PANTHER" id="PTHR42902:SF2">
    <property type="entry name" value="MALATE SYNTHASE"/>
    <property type="match status" value="1"/>
</dbReference>
<dbReference type="PIRSF" id="PIRSF001363">
    <property type="entry name" value="Malate_synth"/>
    <property type="match status" value="1"/>
</dbReference>
<dbReference type="SUPFAM" id="SSF51645">
    <property type="entry name" value="Malate synthase G"/>
    <property type="match status" value="1"/>
</dbReference>